<dbReference type="InterPro" id="IPR012349">
    <property type="entry name" value="Split_barrel_FMN-bd"/>
</dbReference>
<organism evidence="3 4">
    <name type="scientific">Nasonia vitripennis</name>
    <name type="common">Parasitic wasp</name>
    <dbReference type="NCBI Taxonomy" id="7425"/>
    <lineage>
        <taxon>Eukaryota</taxon>
        <taxon>Metazoa</taxon>
        <taxon>Ecdysozoa</taxon>
        <taxon>Arthropoda</taxon>
        <taxon>Hexapoda</taxon>
        <taxon>Insecta</taxon>
        <taxon>Pterygota</taxon>
        <taxon>Neoptera</taxon>
        <taxon>Endopterygota</taxon>
        <taxon>Hymenoptera</taxon>
        <taxon>Apocrita</taxon>
        <taxon>Proctotrupomorpha</taxon>
        <taxon>Chalcidoidea</taxon>
        <taxon>Pteromalidae</taxon>
        <taxon>Pteromalinae</taxon>
        <taxon>Nasonia</taxon>
    </lineage>
</organism>
<gene>
    <name evidence="3" type="primary">100115369</name>
</gene>
<dbReference type="EnsemblMetazoa" id="XM_008209523">
    <property type="protein sequence ID" value="XP_008207745"/>
    <property type="gene ID" value="LOC100115369"/>
</dbReference>
<dbReference type="GO" id="GO:0005615">
    <property type="term" value="C:extracellular space"/>
    <property type="evidence" value="ECO:0007669"/>
    <property type="project" value="TreeGrafter"/>
</dbReference>
<evidence type="ECO:0000259" key="2">
    <source>
        <dbReference type="Pfam" id="PF13883"/>
    </source>
</evidence>
<reference evidence="3" key="1">
    <citation type="submission" date="2021-01" db="UniProtKB">
        <authorList>
            <consortium name="EnsemblMetazoa"/>
        </authorList>
    </citation>
    <scope>IDENTIFICATION</scope>
</reference>
<dbReference type="Pfam" id="PF13883">
    <property type="entry name" value="CREG_beta-barrel"/>
    <property type="match status" value="1"/>
</dbReference>
<dbReference type="SMR" id="A0A7M7LUG3"/>
<dbReference type="FunCoup" id="A0A7M7LUG3">
    <property type="interactions" value="12"/>
</dbReference>
<dbReference type="OrthoDB" id="46836at2759"/>
<dbReference type="PROSITE" id="PS51257">
    <property type="entry name" value="PROKAR_LIPOPROTEIN"/>
    <property type="match status" value="1"/>
</dbReference>
<dbReference type="SUPFAM" id="SSF50475">
    <property type="entry name" value="FMN-binding split barrel"/>
    <property type="match status" value="1"/>
</dbReference>
<evidence type="ECO:0000313" key="3">
    <source>
        <dbReference type="EnsemblMetazoa" id="XP_008207745"/>
    </source>
</evidence>
<dbReference type="PANTHER" id="PTHR13343">
    <property type="entry name" value="CREG1 PROTEIN"/>
    <property type="match status" value="1"/>
</dbReference>
<feature type="chain" id="PRO_5036207451" description="CREG-like beta-barrel domain-containing protein" evidence="1">
    <location>
        <begin position="20"/>
        <end position="209"/>
    </location>
</feature>
<accession>A0A7M7LUG3</accession>
<feature type="signal peptide" evidence="1">
    <location>
        <begin position="1"/>
        <end position="19"/>
    </location>
</feature>
<dbReference type="AlphaFoldDB" id="A0A7M7LUG3"/>
<keyword evidence="1" id="KW-0732">Signal</keyword>
<name>A0A7M7LUG3_NASVI</name>
<dbReference type="KEGG" id="nvi:100115369"/>
<dbReference type="InterPro" id="IPR055343">
    <property type="entry name" value="CREG_beta-barrel"/>
</dbReference>
<keyword evidence="4" id="KW-1185">Reference proteome</keyword>
<sequence length="209" mass="23162">MAAKLSVALVLLVAACASARTISQGPPAATNSALMARYIVNEAEWTSIATISVRENTKNYPFVNLVSLSDGLKGQGSGVPYIFVTPLDFTGQDLIKDQRVTMLMSLAQGDWCNQKGYDPMDPRCARVVLSGKIEQINEDHPDYKTAKTAFFGRHEWLAHMPENHHFYLAKLNIQTIEVLSRFGGIGYVTVDEYYGASPTDVEDYSRSYK</sequence>
<dbReference type="PANTHER" id="PTHR13343:SF17">
    <property type="entry name" value="CELLULAR REPRESSOR OF E1A-STIMULATED GENES, ISOFORM A"/>
    <property type="match status" value="1"/>
</dbReference>
<dbReference type="Proteomes" id="UP000002358">
    <property type="component" value="Unassembled WGS sequence"/>
</dbReference>
<dbReference type="GO" id="GO:0005737">
    <property type="term" value="C:cytoplasm"/>
    <property type="evidence" value="ECO:0007669"/>
    <property type="project" value="UniProtKB-ARBA"/>
</dbReference>
<dbReference type="EnsemblMetazoa" id="XM_001600161">
    <property type="protein sequence ID" value="XP_001600211"/>
    <property type="gene ID" value="LOC100115369"/>
</dbReference>
<evidence type="ECO:0000256" key="1">
    <source>
        <dbReference type="SAM" id="SignalP"/>
    </source>
</evidence>
<feature type="domain" description="CREG-like beta-barrel" evidence="2">
    <location>
        <begin position="27"/>
        <end position="194"/>
    </location>
</feature>
<dbReference type="InParanoid" id="A0A7M7LUG3"/>
<dbReference type="Gene3D" id="2.30.110.10">
    <property type="entry name" value="Electron Transport, Fmn-binding Protein, Chain A"/>
    <property type="match status" value="1"/>
</dbReference>
<dbReference type="EnsemblMetazoa" id="XM_032601717">
    <property type="protein sequence ID" value="XP_032457608"/>
    <property type="gene ID" value="LOC100115369"/>
</dbReference>
<protein>
    <recommendedName>
        <fullName evidence="2">CREG-like beta-barrel domain-containing protein</fullName>
    </recommendedName>
</protein>
<dbReference type="OMA" id="AQTPYCR"/>
<proteinExistence type="predicted"/>
<evidence type="ECO:0000313" key="4">
    <source>
        <dbReference type="Proteomes" id="UP000002358"/>
    </source>
</evidence>